<dbReference type="RefSeq" id="WP_184577136.1">
    <property type="nucleotide sequence ID" value="NZ_JACHJL010000019.1"/>
</dbReference>
<accession>A0A7W9QF91</accession>
<gene>
    <name evidence="1" type="ORF">FHS42_006010</name>
</gene>
<comment type="caution">
    <text evidence="1">The sequence shown here is derived from an EMBL/GenBank/DDBJ whole genome shotgun (WGS) entry which is preliminary data.</text>
</comment>
<sequence length="100" mass="11142">MNRPRTRPSVVPFIASWNSELPDLVAGLTIEYDPESRLAYKGLPLPTDRDLGGISSARMSHSPHVGKPIFDGVHPTRQRFCMFEMSCQVCGWPASRNKDG</sequence>
<evidence type="ECO:0000313" key="2">
    <source>
        <dbReference type="Proteomes" id="UP000588098"/>
    </source>
</evidence>
<organism evidence="1 2">
    <name type="scientific">Streptomyces zagrosensis</name>
    <dbReference type="NCBI Taxonomy" id="1042984"/>
    <lineage>
        <taxon>Bacteria</taxon>
        <taxon>Bacillati</taxon>
        <taxon>Actinomycetota</taxon>
        <taxon>Actinomycetes</taxon>
        <taxon>Kitasatosporales</taxon>
        <taxon>Streptomycetaceae</taxon>
        <taxon>Streptomyces</taxon>
    </lineage>
</organism>
<name>A0A7W9QF91_9ACTN</name>
<dbReference type="EMBL" id="JACHJL010000019">
    <property type="protein sequence ID" value="MBB5938919.1"/>
    <property type="molecule type" value="Genomic_DNA"/>
</dbReference>
<keyword evidence="2" id="KW-1185">Reference proteome</keyword>
<reference evidence="1 2" key="1">
    <citation type="submission" date="2020-08" db="EMBL/GenBank/DDBJ databases">
        <title>Genomic Encyclopedia of Type Strains, Phase III (KMG-III): the genomes of soil and plant-associated and newly described type strains.</title>
        <authorList>
            <person name="Whitman W."/>
        </authorList>
    </citation>
    <scope>NUCLEOTIDE SEQUENCE [LARGE SCALE GENOMIC DNA]</scope>
    <source>
        <strain evidence="1 2">CECT 8305</strain>
    </source>
</reference>
<dbReference type="Proteomes" id="UP000588098">
    <property type="component" value="Unassembled WGS sequence"/>
</dbReference>
<dbReference type="AlphaFoldDB" id="A0A7W9QF91"/>
<protein>
    <submittedName>
        <fullName evidence="1">Uncharacterized protein</fullName>
    </submittedName>
</protein>
<evidence type="ECO:0000313" key="1">
    <source>
        <dbReference type="EMBL" id="MBB5938919.1"/>
    </source>
</evidence>
<proteinExistence type="predicted"/>